<dbReference type="Pfam" id="PF12796">
    <property type="entry name" value="Ank_2"/>
    <property type="match status" value="1"/>
</dbReference>
<evidence type="ECO:0000256" key="4">
    <source>
        <dbReference type="SAM" id="Phobius"/>
    </source>
</evidence>
<feature type="repeat" description="ANK" evidence="3">
    <location>
        <begin position="818"/>
        <end position="845"/>
    </location>
</feature>
<dbReference type="SUPFAM" id="SSF52540">
    <property type="entry name" value="P-loop containing nucleoside triphosphate hydrolases"/>
    <property type="match status" value="1"/>
</dbReference>
<dbReference type="PROSITE" id="PS50297">
    <property type="entry name" value="ANK_REP_REGION"/>
    <property type="match status" value="2"/>
</dbReference>
<feature type="repeat" description="ANK" evidence="3">
    <location>
        <begin position="782"/>
        <end position="814"/>
    </location>
</feature>
<dbReference type="GO" id="GO:0004190">
    <property type="term" value="F:aspartic-type endopeptidase activity"/>
    <property type="evidence" value="ECO:0007669"/>
    <property type="project" value="InterPro"/>
</dbReference>
<dbReference type="KEGG" id="cvn:111134219"/>
<dbReference type="Pfam" id="PF00023">
    <property type="entry name" value="Ank"/>
    <property type="match status" value="1"/>
</dbReference>
<dbReference type="PANTHER" id="PTHR24198">
    <property type="entry name" value="ANKYRIN REPEAT AND PROTEIN KINASE DOMAIN-CONTAINING PROTEIN"/>
    <property type="match status" value="1"/>
</dbReference>
<dbReference type="InterPro" id="IPR049050">
    <property type="entry name" value="nSTAND3"/>
</dbReference>
<evidence type="ECO:0000259" key="5">
    <source>
        <dbReference type="PROSITE" id="PS50175"/>
    </source>
</evidence>
<dbReference type="RefSeq" id="XP_022338780.1">
    <property type="nucleotide sequence ID" value="XM_022483072.1"/>
</dbReference>
<sequence length="845" mass="96557">MVDLRTRFTVIGIFLSSILLLYDCSMLDGYKFPVYTTSFCPRNEIEWKKRSSTFNCSDESSYACLPNENITVLLEFCYPLENIAIEDGICLFLRKDLSLVDSYDCIHFRYGCPTSPYTGATNYRYPSCILIGNGCFLAEVSCESSKAVTDDTNGGAATDLTDGGATNLALILGISIPSSLLICVLGSGLGICLFFYIKRRTGNRIRKNRGDEARIEEEMGLLRRNEEGRPLKEGRIEKDFFEQWEYENEVFVPTSATNKVEKMIEVKRYVIVTGHSGSGKSAIIQHIALTYRKTGWTVKPVENIEQIIKAYESKDFEENMILFVINDPIGNEVFEDSLHRTWKNYEKTITLFLKKVKLLMSCRKQILYDPRTSSIFADKKNIIEIDDDHNKLSLDEKRQIFKKHMPSDTFSKNQIEEVLSVQTYFPLSCRIFAGKKDRSFDNLKRVFTKPDETISNEIEEYKQNDKQKYCALVCLFFFKNKLSASDLQKEENNQLFQKCLKMCGTMCVTPPDIIRSLKTLEGYFVKSIDDVYEFFHDFIMEVTTYVFGKDYPVETIQEADLSFLRRRIRIEQNENNPAFAISVGKRHINEIVNRLFDGLFSDRFMEVVLNPCLRNADVTNELIAKMSNSLDTLKQIIKKTKTKDYNYFLRMKEEQKCSDEFENENIEHGISQIDFIYREIEFSPLFALIALGHNQLAKFCIKALNNMKVDISGNGLLCAVCCNTSENVNVFEMFLNEYLPTYLAETWDGLSPIHVVSLFHNDALLARLISDHGVDISARTNDDRTPLHMACSEGHVSTVCILLDRGADVNVCSKLFGSPLSAACMIGNDEIVRLLLDKGADSNLI</sequence>
<dbReference type="InterPro" id="IPR036770">
    <property type="entry name" value="Ankyrin_rpt-contain_sf"/>
</dbReference>
<evidence type="ECO:0000313" key="8">
    <source>
        <dbReference type="RefSeq" id="XP_022338781.1"/>
    </source>
</evidence>
<dbReference type="Proteomes" id="UP000694844">
    <property type="component" value="Chromosome 5"/>
</dbReference>
<dbReference type="OrthoDB" id="6121908at2759"/>
<dbReference type="Gene3D" id="1.25.40.20">
    <property type="entry name" value="Ankyrin repeat-containing domain"/>
    <property type="match status" value="1"/>
</dbReference>
<evidence type="ECO:0000256" key="3">
    <source>
        <dbReference type="PROSITE-ProRule" id="PRU00023"/>
    </source>
</evidence>
<keyword evidence="4" id="KW-0472">Membrane</keyword>
<keyword evidence="1" id="KW-0677">Repeat</keyword>
<dbReference type="SUPFAM" id="SSF48403">
    <property type="entry name" value="Ankyrin repeat"/>
    <property type="match status" value="1"/>
</dbReference>
<proteinExistence type="predicted"/>
<evidence type="ECO:0000256" key="2">
    <source>
        <dbReference type="ARBA" id="ARBA00023043"/>
    </source>
</evidence>
<dbReference type="SMART" id="SM00248">
    <property type="entry name" value="ANK"/>
    <property type="match status" value="4"/>
</dbReference>
<dbReference type="InterPro" id="IPR027417">
    <property type="entry name" value="P-loop_NTPase"/>
</dbReference>
<name>A0A8B8EGL7_CRAVI</name>
<dbReference type="AlphaFoldDB" id="A0A8B8EGL7"/>
<dbReference type="PROSITE" id="PS50088">
    <property type="entry name" value="ANK_REPEAT"/>
    <property type="match status" value="3"/>
</dbReference>
<protein>
    <submittedName>
        <fullName evidence="7 8">Uncharacterized protein LOC111134219</fullName>
    </submittedName>
</protein>
<dbReference type="GO" id="GO:0006508">
    <property type="term" value="P:proteolysis"/>
    <property type="evidence" value="ECO:0007669"/>
    <property type="project" value="InterPro"/>
</dbReference>
<dbReference type="PANTHER" id="PTHR24198:SF165">
    <property type="entry name" value="ANKYRIN REPEAT-CONTAINING PROTEIN-RELATED"/>
    <property type="match status" value="1"/>
</dbReference>
<dbReference type="GeneID" id="111134219"/>
<dbReference type="PRINTS" id="PR01415">
    <property type="entry name" value="ANKYRIN"/>
</dbReference>
<reference evidence="7 8" key="1">
    <citation type="submission" date="2025-04" db="UniProtKB">
        <authorList>
            <consortium name="RefSeq"/>
        </authorList>
    </citation>
    <scope>IDENTIFICATION</scope>
    <source>
        <tissue evidence="7 8">Whole sample</tissue>
    </source>
</reference>
<keyword evidence="4" id="KW-1133">Transmembrane helix</keyword>
<evidence type="ECO:0000313" key="6">
    <source>
        <dbReference type="Proteomes" id="UP000694844"/>
    </source>
</evidence>
<feature type="domain" description="Peptidase A2" evidence="5">
    <location>
        <begin position="832"/>
        <end position="845"/>
    </location>
</feature>
<keyword evidence="2 3" id="KW-0040">ANK repeat</keyword>
<keyword evidence="6" id="KW-1185">Reference proteome</keyword>
<dbReference type="InterPro" id="IPR002110">
    <property type="entry name" value="Ankyrin_rpt"/>
</dbReference>
<gene>
    <name evidence="7 8" type="primary">LOC111134219</name>
</gene>
<feature type="transmembrane region" description="Helical" evidence="4">
    <location>
        <begin position="168"/>
        <end position="197"/>
    </location>
</feature>
<dbReference type="PROSITE" id="PS50175">
    <property type="entry name" value="ASP_PROT_RETROV"/>
    <property type="match status" value="1"/>
</dbReference>
<keyword evidence="4" id="KW-0812">Transmembrane</keyword>
<dbReference type="InterPro" id="IPR001995">
    <property type="entry name" value="Peptidase_A2_cat"/>
</dbReference>
<accession>A0A8B8EGL7</accession>
<dbReference type="RefSeq" id="XP_022338781.1">
    <property type="nucleotide sequence ID" value="XM_022483073.1"/>
</dbReference>
<feature type="repeat" description="ANK" evidence="3">
    <location>
        <begin position="748"/>
        <end position="781"/>
    </location>
</feature>
<dbReference type="Pfam" id="PF20720">
    <property type="entry name" value="nSTAND3"/>
    <property type="match status" value="1"/>
</dbReference>
<evidence type="ECO:0000313" key="7">
    <source>
        <dbReference type="RefSeq" id="XP_022338780.1"/>
    </source>
</evidence>
<organism evidence="6 8">
    <name type="scientific">Crassostrea virginica</name>
    <name type="common">Eastern oyster</name>
    <dbReference type="NCBI Taxonomy" id="6565"/>
    <lineage>
        <taxon>Eukaryota</taxon>
        <taxon>Metazoa</taxon>
        <taxon>Spiralia</taxon>
        <taxon>Lophotrochozoa</taxon>
        <taxon>Mollusca</taxon>
        <taxon>Bivalvia</taxon>
        <taxon>Autobranchia</taxon>
        <taxon>Pteriomorphia</taxon>
        <taxon>Ostreida</taxon>
        <taxon>Ostreoidea</taxon>
        <taxon>Ostreidae</taxon>
        <taxon>Crassostrea</taxon>
    </lineage>
</organism>
<evidence type="ECO:0000256" key="1">
    <source>
        <dbReference type="ARBA" id="ARBA00022737"/>
    </source>
</evidence>